<dbReference type="EMBL" id="CP050951">
    <property type="protein sequence ID" value="QJQ08745.1"/>
    <property type="molecule type" value="Genomic_DNA"/>
</dbReference>
<dbReference type="SUPFAM" id="SSF88946">
    <property type="entry name" value="Sigma2 domain of RNA polymerase sigma factors"/>
    <property type="match status" value="1"/>
</dbReference>
<evidence type="ECO:0000313" key="13">
    <source>
        <dbReference type="Proteomes" id="UP000442695"/>
    </source>
</evidence>
<keyword evidence="3" id="KW-0731">Sigma factor</keyword>
<evidence type="ECO:0000313" key="11">
    <source>
        <dbReference type="Proteomes" id="UP000076857"/>
    </source>
</evidence>
<evidence type="ECO:0000259" key="6">
    <source>
        <dbReference type="Pfam" id="PF08281"/>
    </source>
</evidence>
<dbReference type="InterPro" id="IPR039425">
    <property type="entry name" value="RNA_pol_sigma-70-like"/>
</dbReference>
<evidence type="ECO:0000256" key="4">
    <source>
        <dbReference type="ARBA" id="ARBA00023163"/>
    </source>
</evidence>
<dbReference type="RefSeq" id="WP_049273391.1">
    <property type="nucleotide sequence ID" value="NZ_AP015029.1"/>
</dbReference>
<proteinExistence type="inferred from homology"/>
<dbReference type="GO" id="GO:0016987">
    <property type="term" value="F:sigma factor activity"/>
    <property type="evidence" value="ECO:0007669"/>
    <property type="project" value="UniProtKB-KW"/>
</dbReference>
<reference evidence="7 12" key="1">
    <citation type="submission" date="2015-11" db="EMBL/GenBank/DDBJ databases">
        <title>Complete genome sequencing of a biphenyl-degrading bacterium, Pseudomonas putida KF715 (=NBRC110667).</title>
        <authorList>
            <person name="Suenaga H."/>
            <person name="Fujihara N."/>
            <person name="Watanabe T."/>
            <person name="Hirose J."/>
            <person name="Kimura N."/>
            <person name="Yamazoe A."/>
            <person name="Hosoyama A."/>
            <person name="Shimodaira J."/>
            <person name="Furukawa K."/>
        </authorList>
    </citation>
    <scope>NUCLEOTIDE SEQUENCE [LARGE SCALE GENOMIC DNA]</scope>
    <source>
        <strain evidence="7 12">KF715</strain>
    </source>
</reference>
<dbReference type="Pfam" id="PF04542">
    <property type="entry name" value="Sigma70_r2"/>
    <property type="match status" value="1"/>
</dbReference>
<dbReference type="GO" id="GO:0006352">
    <property type="term" value="P:DNA-templated transcription initiation"/>
    <property type="evidence" value="ECO:0007669"/>
    <property type="project" value="InterPro"/>
</dbReference>
<evidence type="ECO:0000256" key="1">
    <source>
        <dbReference type="ARBA" id="ARBA00010641"/>
    </source>
</evidence>
<dbReference type="Proteomes" id="UP000218731">
    <property type="component" value="Chromosome 1"/>
</dbReference>
<comment type="similarity">
    <text evidence="1">Belongs to the sigma-70 factor family. ECF subfamily.</text>
</comment>
<dbReference type="Gene3D" id="1.10.10.10">
    <property type="entry name" value="Winged helix-like DNA-binding domain superfamily/Winged helix DNA-binding domain"/>
    <property type="match status" value="1"/>
</dbReference>
<reference evidence="8 13" key="3">
    <citation type="submission" date="2019-12" db="EMBL/GenBank/DDBJ databases">
        <authorList>
            <person name="Woiski C."/>
        </authorList>
    </citation>
    <scope>NUCLEOTIDE SEQUENCE [LARGE SCALE GENOMIC DNA]</scope>
    <source>
        <strain evidence="8 13">BOE100</strain>
    </source>
</reference>
<feature type="domain" description="RNA polymerase sigma-70 region 2" evidence="5">
    <location>
        <begin position="15"/>
        <end position="81"/>
    </location>
</feature>
<dbReference type="PANTHER" id="PTHR43133">
    <property type="entry name" value="RNA POLYMERASE ECF-TYPE SIGMA FACTO"/>
    <property type="match status" value="1"/>
</dbReference>
<reference evidence="9" key="5">
    <citation type="submission" date="2023-03" db="EMBL/GenBank/DDBJ databases">
        <title>Draft assemblies of triclosan tolerant bacteria isolated from returned activated sludge.</title>
        <authorList>
            <person name="Van Hamelsveld S."/>
        </authorList>
    </citation>
    <scope>NUCLEOTIDE SEQUENCE</scope>
    <source>
        <strain evidence="9">GW210012_S60</strain>
    </source>
</reference>
<sequence>MPVADSPSPYPLEQLYSEHHGWLFSWLRRKLRCSHSAADLAQDTFVRILASRDALLGMREPRAYLSTTARRLLIDRVRRQQIEEAYLSELAQAAEALEGHQSPESILITLEALEQIAFLLEGLHANAREAFVGYYLDDLTQTQIAERLQISPRMVRKYLAQALIHCHRTLDIAAP</sequence>
<dbReference type="OrthoDB" id="9797134at2"/>
<evidence type="ECO:0000313" key="9">
    <source>
        <dbReference type="EMBL" id="MDF3870100.1"/>
    </source>
</evidence>
<gene>
    <name evidence="10" type="ORF">A3L25_004710</name>
    <name evidence="8" type="ORF">GN299_27070</name>
    <name evidence="7" type="ORF">KF715C_ch9570</name>
    <name evidence="9" type="ORF">P3W50_06435</name>
</gene>
<reference evidence="10 11" key="4">
    <citation type="submission" date="2020-04" db="EMBL/GenBank/DDBJ databases">
        <title>Complete genome sequence of Pseudomonas putida strain JQ581.</title>
        <authorList>
            <person name="Mu Y."/>
        </authorList>
    </citation>
    <scope>NUCLEOTIDE SEQUENCE [LARGE SCALE GENOMIC DNA]</scope>
    <source>
        <strain evidence="10 11">JQ581</strain>
    </source>
</reference>
<organism evidence="8 13">
    <name type="scientific">Pseudomonas putida</name>
    <name type="common">Arthrobacter siderocapsulatus</name>
    <dbReference type="NCBI Taxonomy" id="303"/>
    <lineage>
        <taxon>Bacteria</taxon>
        <taxon>Pseudomonadati</taxon>
        <taxon>Pseudomonadota</taxon>
        <taxon>Gammaproteobacteria</taxon>
        <taxon>Pseudomonadales</taxon>
        <taxon>Pseudomonadaceae</taxon>
        <taxon>Pseudomonas</taxon>
    </lineage>
</organism>
<dbReference type="Gene3D" id="1.10.1740.10">
    <property type="match status" value="1"/>
</dbReference>
<dbReference type="EMBL" id="WOWR01000053">
    <property type="protein sequence ID" value="KAF0251756.1"/>
    <property type="molecule type" value="Genomic_DNA"/>
</dbReference>
<dbReference type="InterPro" id="IPR014284">
    <property type="entry name" value="RNA_pol_sigma-70_dom"/>
</dbReference>
<evidence type="ECO:0000256" key="2">
    <source>
        <dbReference type="ARBA" id="ARBA00023015"/>
    </source>
</evidence>
<accession>A0A162C0Y3</accession>
<evidence type="ECO:0000313" key="10">
    <source>
        <dbReference type="EMBL" id="QJQ08745.1"/>
    </source>
</evidence>
<dbReference type="NCBIfam" id="TIGR02937">
    <property type="entry name" value="sigma70-ECF"/>
    <property type="match status" value="1"/>
</dbReference>
<feature type="domain" description="RNA polymerase sigma factor 70 region 4 type 2" evidence="6">
    <location>
        <begin position="114"/>
        <end position="166"/>
    </location>
</feature>
<dbReference type="AlphaFoldDB" id="A0A162C0Y3"/>
<dbReference type="EMBL" id="JARJLO010000085">
    <property type="protein sequence ID" value="MDF3870100.1"/>
    <property type="molecule type" value="Genomic_DNA"/>
</dbReference>
<dbReference type="InterPro" id="IPR007627">
    <property type="entry name" value="RNA_pol_sigma70_r2"/>
</dbReference>
<evidence type="ECO:0000313" key="12">
    <source>
        <dbReference type="Proteomes" id="UP000218731"/>
    </source>
</evidence>
<dbReference type="InterPro" id="IPR013324">
    <property type="entry name" value="RNA_pol_sigma_r3/r4-like"/>
</dbReference>
<keyword evidence="4" id="KW-0804">Transcription</keyword>
<evidence type="ECO:0000259" key="5">
    <source>
        <dbReference type="Pfam" id="PF04542"/>
    </source>
</evidence>
<dbReference type="GO" id="GO:0003677">
    <property type="term" value="F:DNA binding"/>
    <property type="evidence" value="ECO:0007669"/>
    <property type="project" value="InterPro"/>
</dbReference>
<dbReference type="Proteomes" id="UP000442695">
    <property type="component" value="Unassembled WGS sequence"/>
</dbReference>
<dbReference type="InterPro" id="IPR036388">
    <property type="entry name" value="WH-like_DNA-bd_sf"/>
</dbReference>
<dbReference type="Pfam" id="PF08281">
    <property type="entry name" value="Sigma70_r4_2"/>
    <property type="match status" value="1"/>
</dbReference>
<dbReference type="InterPro" id="IPR013249">
    <property type="entry name" value="RNA_pol_sigma70_r4_t2"/>
</dbReference>
<evidence type="ECO:0000313" key="7">
    <source>
        <dbReference type="EMBL" id="BAW21530.1"/>
    </source>
</evidence>
<dbReference type="SUPFAM" id="SSF88659">
    <property type="entry name" value="Sigma3 and sigma4 domains of RNA polymerase sigma factors"/>
    <property type="match status" value="1"/>
</dbReference>
<reference evidence="10 11" key="2">
    <citation type="submission" date="2016-04" db="EMBL/GenBank/DDBJ databases">
        <authorList>
            <person name="Qiu J."/>
        </authorList>
    </citation>
    <scope>NUCLEOTIDE SEQUENCE [LARGE SCALE GENOMIC DNA]</scope>
    <source>
        <strain evidence="10 11">JQ581</strain>
    </source>
</reference>
<dbReference type="InterPro" id="IPR013325">
    <property type="entry name" value="RNA_pol_sigma_r2"/>
</dbReference>
<keyword evidence="2" id="KW-0805">Transcription regulation</keyword>
<dbReference type="Proteomes" id="UP000076857">
    <property type="component" value="Chromosome"/>
</dbReference>
<evidence type="ECO:0000256" key="3">
    <source>
        <dbReference type="ARBA" id="ARBA00023082"/>
    </source>
</evidence>
<name>A0A162C0Y3_PSEPU</name>
<dbReference type="Proteomes" id="UP001217741">
    <property type="component" value="Unassembled WGS sequence"/>
</dbReference>
<protein>
    <submittedName>
        <fullName evidence="7">ECF subfamily RNA polymerase sigma-24 factor</fullName>
    </submittedName>
    <submittedName>
        <fullName evidence="8">Sigma-70 family RNA polymerase sigma factor</fullName>
    </submittedName>
</protein>
<dbReference type="EMBL" id="AP015029">
    <property type="protein sequence ID" value="BAW21530.1"/>
    <property type="molecule type" value="Genomic_DNA"/>
</dbReference>
<evidence type="ECO:0000313" key="8">
    <source>
        <dbReference type="EMBL" id="KAF0251756.1"/>
    </source>
</evidence>
<dbReference type="PANTHER" id="PTHR43133:SF63">
    <property type="entry name" value="RNA POLYMERASE SIGMA FACTOR FECI-RELATED"/>
    <property type="match status" value="1"/>
</dbReference>